<dbReference type="SUPFAM" id="SSF57667">
    <property type="entry name" value="beta-beta-alpha zinc fingers"/>
    <property type="match status" value="1"/>
</dbReference>
<accession>A0A6C0DF53</accession>
<dbReference type="Gene3D" id="3.30.160.60">
    <property type="entry name" value="Classic Zinc Finger"/>
    <property type="match status" value="1"/>
</dbReference>
<feature type="compositionally biased region" description="Basic and acidic residues" evidence="1">
    <location>
        <begin position="57"/>
        <end position="66"/>
    </location>
</feature>
<dbReference type="EMBL" id="MN739587">
    <property type="protein sequence ID" value="QHT14589.1"/>
    <property type="molecule type" value="Genomic_DNA"/>
</dbReference>
<proteinExistence type="predicted"/>
<reference evidence="2" key="1">
    <citation type="journal article" date="2020" name="Nature">
        <title>Giant virus diversity and host interactions through global metagenomics.</title>
        <authorList>
            <person name="Schulz F."/>
            <person name="Roux S."/>
            <person name="Paez-Espino D."/>
            <person name="Jungbluth S."/>
            <person name="Walsh D.A."/>
            <person name="Denef V.J."/>
            <person name="McMahon K.D."/>
            <person name="Konstantinidis K.T."/>
            <person name="Eloe-Fadrosh E.A."/>
            <person name="Kyrpides N.C."/>
            <person name="Woyke T."/>
        </authorList>
    </citation>
    <scope>NUCLEOTIDE SEQUENCE</scope>
    <source>
        <strain evidence="2">GVMAG-M-3300023174-141</strain>
    </source>
</reference>
<organism evidence="2">
    <name type="scientific">viral metagenome</name>
    <dbReference type="NCBI Taxonomy" id="1070528"/>
    <lineage>
        <taxon>unclassified sequences</taxon>
        <taxon>metagenomes</taxon>
        <taxon>organismal metagenomes</taxon>
    </lineage>
</organism>
<feature type="compositionally biased region" description="Basic and acidic residues" evidence="1">
    <location>
        <begin position="75"/>
        <end position="84"/>
    </location>
</feature>
<evidence type="ECO:0008006" key="3">
    <source>
        <dbReference type="Google" id="ProtNLM"/>
    </source>
</evidence>
<feature type="region of interest" description="Disordered" evidence="1">
    <location>
        <begin position="19"/>
        <end position="97"/>
    </location>
</feature>
<feature type="compositionally biased region" description="Basic residues" evidence="1">
    <location>
        <begin position="45"/>
        <end position="56"/>
    </location>
</feature>
<protein>
    <recommendedName>
        <fullName evidence="3">C2H2-type domain-containing protein</fullName>
    </recommendedName>
</protein>
<dbReference type="AlphaFoldDB" id="A0A6C0DF53"/>
<sequence length="219" mass="25336">MSTNSGSSEYQRLYTLLSSLSSKTRVGPEPPIVPMISIFEDNKRSNRSNKTARHKRNNDDYKEPPKDVPAPLPAVKEEIKEDPPKRKKPIIGDIDDLMDNPMDAKKRAKAFECSGCFKRYRTKADLETHYGMTEMCKRWMALPNHEEYGTPALPIHMFLDKLLTQSITGDKPLQCRFCKTTFVNRGNHHKHFYNAYVCNRLAFAECKQLLQTLQIEQRK</sequence>
<evidence type="ECO:0000256" key="1">
    <source>
        <dbReference type="SAM" id="MobiDB-lite"/>
    </source>
</evidence>
<name>A0A6C0DF53_9ZZZZ</name>
<evidence type="ECO:0000313" key="2">
    <source>
        <dbReference type="EMBL" id="QHT14589.1"/>
    </source>
</evidence>
<dbReference type="InterPro" id="IPR036236">
    <property type="entry name" value="Znf_C2H2_sf"/>
</dbReference>